<keyword evidence="2" id="KW-1185">Reference proteome</keyword>
<reference evidence="3" key="1">
    <citation type="submission" date="2022-11" db="UniProtKB">
        <authorList>
            <consortium name="WormBaseParasite"/>
        </authorList>
    </citation>
    <scope>IDENTIFICATION</scope>
</reference>
<evidence type="ECO:0000313" key="3">
    <source>
        <dbReference type="WBParaSite" id="PSAMB.scaffold108size78641.g2007.t1"/>
    </source>
</evidence>
<sequence length="182" mass="20214">MCTSPASLSRISAVKKAAKSAAEFRPDRQLLAGKPPSPAHDGGYRTSASCRSKKTAARHGERGGELVRIYRRVGSRHPVVPPFHRPAADIAEAFAARRRPKERTPALPMYCKGRRGRPRADRSVSRVARHRQCLSTVVVARGKSVHHSVSEARAHSRPTAHHRQFKEPFTLSLTRRIPPFLP</sequence>
<evidence type="ECO:0000313" key="2">
    <source>
        <dbReference type="Proteomes" id="UP000887566"/>
    </source>
</evidence>
<dbReference type="AlphaFoldDB" id="A0A914UM84"/>
<protein>
    <submittedName>
        <fullName evidence="3">Uncharacterized protein</fullName>
    </submittedName>
</protein>
<dbReference type="Proteomes" id="UP000887566">
    <property type="component" value="Unplaced"/>
</dbReference>
<evidence type="ECO:0000256" key="1">
    <source>
        <dbReference type="SAM" id="MobiDB-lite"/>
    </source>
</evidence>
<organism evidence="2 3">
    <name type="scientific">Plectus sambesii</name>
    <dbReference type="NCBI Taxonomy" id="2011161"/>
    <lineage>
        <taxon>Eukaryota</taxon>
        <taxon>Metazoa</taxon>
        <taxon>Ecdysozoa</taxon>
        <taxon>Nematoda</taxon>
        <taxon>Chromadorea</taxon>
        <taxon>Plectida</taxon>
        <taxon>Plectina</taxon>
        <taxon>Plectoidea</taxon>
        <taxon>Plectidae</taxon>
        <taxon>Plectus</taxon>
    </lineage>
</organism>
<proteinExistence type="predicted"/>
<feature type="region of interest" description="Disordered" evidence="1">
    <location>
        <begin position="20"/>
        <end position="63"/>
    </location>
</feature>
<name>A0A914UM84_9BILA</name>
<accession>A0A914UM84</accession>
<dbReference type="WBParaSite" id="PSAMB.scaffold108size78641.g2007.t1">
    <property type="protein sequence ID" value="PSAMB.scaffold108size78641.g2007.t1"/>
    <property type="gene ID" value="PSAMB.scaffold108size78641.g2007"/>
</dbReference>